<keyword evidence="3" id="KW-1185">Reference proteome</keyword>
<accession>A0A511AES0</accession>
<sequence length="426" mass="46781">MSLPAGRAWMSDYLGDTYDWPSSIVAIAVATTGRRITTVDTQIRLGPILALAEPIDEDGLVANLPLSRSQLDTVAEAIDRGRRLPPVTSRRIVDALEGLAGTDGPAVRAMLSQLTGTVIERGRRGSVLQQERDAVMLAGEIFGAREAFRPALRSMEAGQGGRAPFLARVTTAHQLEDHVINSDARNFLDWTREEEIAAAALTFRQGDRALTIINANKAPLERLTGADLIYFNHPTGSFVLVQYKMMEAGSDGWTYRPDRQFDAERQRLGSVQAAHDRARTSSIDVTNYRFSESVAYFKFCKRNGAFSSDETRLMPGYYVTDEFLGLYLDEFRTPRGARLVTEAHLADRALYGAGFARMVAAGLVGTRASTSEEINRVVAESLSGNRAVVFAFEGPSRERSRGTDDEETEAELIDPDPEVLRGTLGL</sequence>
<dbReference type="EMBL" id="BJUW01000007">
    <property type="protein sequence ID" value="GEK86660.1"/>
    <property type="molecule type" value="Genomic_DNA"/>
</dbReference>
<name>A0A511AES0_9MICO</name>
<dbReference type="Proteomes" id="UP000321225">
    <property type="component" value="Unassembled WGS sequence"/>
</dbReference>
<gene>
    <name evidence="2" type="ORF">MAE01_18360</name>
</gene>
<feature type="compositionally biased region" description="Acidic residues" evidence="1">
    <location>
        <begin position="404"/>
        <end position="416"/>
    </location>
</feature>
<comment type="caution">
    <text evidence="2">The sequence shown here is derived from an EMBL/GenBank/DDBJ whole genome shotgun (WGS) entry which is preliminary data.</text>
</comment>
<evidence type="ECO:0000313" key="3">
    <source>
        <dbReference type="Proteomes" id="UP000321225"/>
    </source>
</evidence>
<evidence type="ECO:0000313" key="2">
    <source>
        <dbReference type="EMBL" id="GEK86660.1"/>
    </source>
</evidence>
<proteinExistence type="predicted"/>
<feature type="region of interest" description="Disordered" evidence="1">
    <location>
        <begin position="395"/>
        <end position="416"/>
    </location>
</feature>
<organism evidence="2 3">
    <name type="scientific">Microbacterium aerolatum</name>
    <dbReference type="NCBI Taxonomy" id="153731"/>
    <lineage>
        <taxon>Bacteria</taxon>
        <taxon>Bacillati</taxon>
        <taxon>Actinomycetota</taxon>
        <taxon>Actinomycetes</taxon>
        <taxon>Micrococcales</taxon>
        <taxon>Microbacteriaceae</taxon>
        <taxon>Microbacterium</taxon>
    </lineage>
</organism>
<reference evidence="2 3" key="1">
    <citation type="submission" date="2019-07" db="EMBL/GenBank/DDBJ databases">
        <title>Whole genome shotgun sequence of Microbacterium aerolatum NBRC 103071.</title>
        <authorList>
            <person name="Hosoyama A."/>
            <person name="Uohara A."/>
            <person name="Ohji S."/>
            <person name="Ichikawa N."/>
        </authorList>
    </citation>
    <scope>NUCLEOTIDE SEQUENCE [LARGE SCALE GENOMIC DNA]</scope>
    <source>
        <strain evidence="2 3">NBRC 103071</strain>
    </source>
</reference>
<protein>
    <submittedName>
        <fullName evidence="2">Uncharacterized protein</fullName>
    </submittedName>
</protein>
<evidence type="ECO:0000256" key="1">
    <source>
        <dbReference type="SAM" id="MobiDB-lite"/>
    </source>
</evidence>
<dbReference type="AlphaFoldDB" id="A0A511AES0"/>